<dbReference type="PANTHER" id="PTHR11884:SF1">
    <property type="entry name" value="GOLGI APPARATUS PROTEIN 1"/>
    <property type="match status" value="1"/>
</dbReference>
<dbReference type="InterPro" id="IPR039728">
    <property type="entry name" value="GLG1"/>
</dbReference>
<dbReference type="KEGG" id="mpp:MICPUCDRAFT_56360"/>
<name>C1MM12_MICPC</name>
<feature type="chain" id="PRO_5002912019" evidence="10">
    <location>
        <begin position="31"/>
        <end position="888"/>
    </location>
</feature>
<dbReference type="Pfam" id="PF00839">
    <property type="entry name" value="Cys_rich_FGFR"/>
    <property type="match status" value="8"/>
</dbReference>
<dbReference type="GO" id="GO:0000139">
    <property type="term" value="C:Golgi membrane"/>
    <property type="evidence" value="ECO:0007669"/>
    <property type="project" value="InterPro"/>
</dbReference>
<evidence type="ECO:0000256" key="8">
    <source>
        <dbReference type="SAM" id="MobiDB-lite"/>
    </source>
</evidence>
<dbReference type="InterPro" id="IPR017873">
    <property type="entry name" value="Cys-rich_GLG1_repeat_euk"/>
</dbReference>
<dbReference type="EMBL" id="GG663737">
    <property type="protein sequence ID" value="EEH58959.1"/>
    <property type="molecule type" value="Genomic_DNA"/>
</dbReference>
<dbReference type="InterPro" id="IPR001893">
    <property type="entry name" value="Cys-rich_GLG1_repeat"/>
</dbReference>
<keyword evidence="6 9" id="KW-0472">Membrane</keyword>
<feature type="compositionally biased region" description="Basic and acidic residues" evidence="8">
    <location>
        <begin position="750"/>
        <end position="760"/>
    </location>
</feature>
<keyword evidence="5 9" id="KW-1133">Transmembrane helix</keyword>
<keyword evidence="2 9" id="KW-0812">Transmembrane</keyword>
<dbReference type="PROSITE" id="PS51289">
    <property type="entry name" value="GLG1_C_RICH"/>
    <property type="match status" value="4"/>
</dbReference>
<feature type="compositionally biased region" description="Basic and acidic residues" evidence="8">
    <location>
        <begin position="767"/>
        <end position="778"/>
    </location>
</feature>
<evidence type="ECO:0000256" key="7">
    <source>
        <dbReference type="ARBA" id="ARBA00023180"/>
    </source>
</evidence>
<accession>C1MM12</accession>
<sequence length="888" mass="94626">MTRGRGIAGLRAAILFLMCLTLSSAGVARAARAGDAAAPAPAPTRSRSRADDASPRSSPSPSPSPSPSSSERAPMDARETQTPSEDDDDADATTEPGGVVDISDFSESEKDTHARVLASFAERSGDISPAGACAAVIADSCVPSAMHPDFLARMAIAEGDADGDVAEKKNDEVKTDAPTTKTTEKTNATTTTKTTEKTNVTTTTRSSSASPLASRSLLQVAVGHRSYFECVKSVSAKGPAAITPACEKDIRDAYSRRFADFRLDFDLASACGAGDDADVKKFCGDVEPGTGLVFRCLKSRKRELSPDCAAIVDARQIDQSEDVSLDAPLATMCEDDRANLCAAVAWGGGRVEQCLKDKRAALSPRCKRELFRREVEESEDVRFDGFLARACAVDRDAFCSSIPPGEARVVACLANHLDDATFTQECRSAMERKSVRRAADWRLDFRTRRACEAVAAELCARELEDAEDKISASGAVLECLKRNHAAGNVTDEACAADITRRMASSASDIRGDAALVAACASDLKSHCAEVTPGEGKLWACLEKYESVLSPSCAAKLSERSQWAGEDWRANPKIAAACAAEASSLCADVKPGRGRVVECLRAAADAENGPEGAGMGAECAAAVTADRVKAAGDIRFDRDARTACEDDRARLCADVPKGEGRVLKCLRDATRAGRVKSDACVASMRRAMKAAAKNFELDAPLASACAEDVKKYCAGVARGRGRGRVHACLKKHARDVSRECAAAREAAEKEADFVDDARSPRDDDDDDEPRKMGSERFWDKASASAEERLKMKGAEMSDEQKETLLGAVDAFHERGAARAAKGLDPAPPPMHWTRMLMEVPYAIALIVGAVVLVAAVVAYCVVRRSLTRLVKTHKSIQMSASRNRTTARV</sequence>
<feature type="region of interest" description="Disordered" evidence="8">
    <location>
        <begin position="750"/>
        <end position="778"/>
    </location>
</feature>
<organism evidence="12">
    <name type="scientific">Micromonas pusilla (strain CCMP1545)</name>
    <name type="common">Picoplanktonic green alga</name>
    <dbReference type="NCBI Taxonomy" id="564608"/>
    <lineage>
        <taxon>Eukaryota</taxon>
        <taxon>Viridiplantae</taxon>
        <taxon>Chlorophyta</taxon>
        <taxon>Mamiellophyceae</taxon>
        <taxon>Mamiellales</taxon>
        <taxon>Mamiellaceae</taxon>
        <taxon>Micromonas</taxon>
    </lineage>
</organism>
<keyword evidence="3 10" id="KW-0732">Signal</keyword>
<dbReference type="RefSeq" id="XP_003057314.1">
    <property type="nucleotide sequence ID" value="XM_003057268.1"/>
</dbReference>
<dbReference type="STRING" id="564608.C1MM12"/>
<feature type="region of interest" description="Disordered" evidence="8">
    <location>
        <begin position="168"/>
        <end position="208"/>
    </location>
</feature>
<evidence type="ECO:0000256" key="9">
    <source>
        <dbReference type="SAM" id="Phobius"/>
    </source>
</evidence>
<dbReference type="OrthoDB" id="2015434at2759"/>
<feature type="transmembrane region" description="Helical" evidence="9">
    <location>
        <begin position="838"/>
        <end position="861"/>
    </location>
</feature>
<keyword evidence="7" id="KW-0325">Glycoprotein</keyword>
<dbReference type="eggNOG" id="KOG3648">
    <property type="taxonomic scope" value="Eukaryota"/>
</dbReference>
<reference evidence="11 12" key="1">
    <citation type="journal article" date="2009" name="Science">
        <title>Green evolution and dynamic adaptations revealed by genomes of the marine picoeukaryotes Micromonas.</title>
        <authorList>
            <person name="Worden A.Z."/>
            <person name="Lee J.H."/>
            <person name="Mock T."/>
            <person name="Rouze P."/>
            <person name="Simmons M.P."/>
            <person name="Aerts A.L."/>
            <person name="Allen A.E."/>
            <person name="Cuvelier M.L."/>
            <person name="Derelle E."/>
            <person name="Everett M.V."/>
            <person name="Foulon E."/>
            <person name="Grimwood J."/>
            <person name="Gundlach H."/>
            <person name="Henrissat B."/>
            <person name="Napoli C."/>
            <person name="McDonald S.M."/>
            <person name="Parker M.S."/>
            <person name="Rombauts S."/>
            <person name="Salamov A."/>
            <person name="Von Dassow P."/>
            <person name="Badger J.H."/>
            <person name="Coutinho P.M."/>
            <person name="Demir E."/>
            <person name="Dubchak I."/>
            <person name="Gentemann C."/>
            <person name="Eikrem W."/>
            <person name="Gready J.E."/>
            <person name="John U."/>
            <person name="Lanier W."/>
            <person name="Lindquist E.A."/>
            <person name="Lucas S."/>
            <person name="Mayer K.F."/>
            <person name="Moreau H."/>
            <person name="Not F."/>
            <person name="Otillar R."/>
            <person name="Panaud O."/>
            <person name="Pangilinan J."/>
            <person name="Paulsen I."/>
            <person name="Piegu B."/>
            <person name="Poliakov A."/>
            <person name="Robbens S."/>
            <person name="Schmutz J."/>
            <person name="Toulza E."/>
            <person name="Wyss T."/>
            <person name="Zelensky A."/>
            <person name="Zhou K."/>
            <person name="Armbrust E.V."/>
            <person name="Bhattacharya D."/>
            <person name="Goodenough U.W."/>
            <person name="Van de Peer Y."/>
            <person name="Grigoriev I.V."/>
        </authorList>
    </citation>
    <scope>NUCLEOTIDE SEQUENCE [LARGE SCALE GENOMIC DNA]</scope>
    <source>
        <strain evidence="11 12">CCMP1545</strain>
    </source>
</reference>
<evidence type="ECO:0000256" key="5">
    <source>
        <dbReference type="ARBA" id="ARBA00022989"/>
    </source>
</evidence>
<feature type="compositionally biased region" description="Low complexity" evidence="8">
    <location>
        <begin position="32"/>
        <end position="45"/>
    </location>
</feature>
<dbReference type="Proteomes" id="UP000001876">
    <property type="component" value="Unassembled WGS sequence"/>
</dbReference>
<evidence type="ECO:0000256" key="4">
    <source>
        <dbReference type="ARBA" id="ARBA00022737"/>
    </source>
</evidence>
<evidence type="ECO:0000256" key="3">
    <source>
        <dbReference type="ARBA" id="ARBA00022729"/>
    </source>
</evidence>
<proteinExistence type="predicted"/>
<comment type="subcellular location">
    <subcellularLocation>
        <location evidence="1">Membrane</location>
        <topology evidence="1">Single-pass type I membrane protein</topology>
    </subcellularLocation>
</comment>
<dbReference type="PANTHER" id="PTHR11884">
    <property type="entry name" value="SELECTIN LIGAND RELATED"/>
    <property type="match status" value="1"/>
</dbReference>
<dbReference type="GeneID" id="9682298"/>
<dbReference type="AlphaFoldDB" id="C1MM12"/>
<evidence type="ECO:0000256" key="2">
    <source>
        <dbReference type="ARBA" id="ARBA00022692"/>
    </source>
</evidence>
<keyword evidence="12" id="KW-1185">Reference proteome</keyword>
<feature type="region of interest" description="Disordered" evidence="8">
    <location>
        <begin position="32"/>
        <end position="110"/>
    </location>
</feature>
<evidence type="ECO:0000313" key="12">
    <source>
        <dbReference type="Proteomes" id="UP000001876"/>
    </source>
</evidence>
<gene>
    <name evidence="11" type="ORF">MICPUCDRAFT_56360</name>
</gene>
<feature type="compositionally biased region" description="Low complexity" evidence="8">
    <location>
        <begin position="176"/>
        <end position="208"/>
    </location>
</feature>
<evidence type="ECO:0000256" key="10">
    <source>
        <dbReference type="SAM" id="SignalP"/>
    </source>
</evidence>
<feature type="signal peptide" evidence="10">
    <location>
        <begin position="1"/>
        <end position="30"/>
    </location>
</feature>
<keyword evidence="4" id="KW-0677">Repeat</keyword>
<evidence type="ECO:0000256" key="6">
    <source>
        <dbReference type="ARBA" id="ARBA00023136"/>
    </source>
</evidence>
<protein>
    <submittedName>
        <fullName evidence="11">Predicted protein</fullName>
    </submittedName>
</protein>
<evidence type="ECO:0000313" key="11">
    <source>
        <dbReference type="EMBL" id="EEH58959.1"/>
    </source>
</evidence>
<evidence type="ECO:0000256" key="1">
    <source>
        <dbReference type="ARBA" id="ARBA00004479"/>
    </source>
</evidence>